<dbReference type="InterPro" id="IPR018392">
    <property type="entry name" value="LysM"/>
</dbReference>
<feature type="region of interest" description="Disordered" evidence="1">
    <location>
        <begin position="111"/>
        <end position="131"/>
    </location>
</feature>
<evidence type="ECO:0000259" key="3">
    <source>
        <dbReference type="PROSITE" id="PS51782"/>
    </source>
</evidence>
<comment type="caution">
    <text evidence="4">The sequence shown here is derived from an EMBL/GenBank/DDBJ whole genome shotgun (WGS) entry which is preliminary data.</text>
</comment>
<keyword evidence="2" id="KW-0472">Membrane</keyword>
<feature type="domain" description="LysM" evidence="3">
    <location>
        <begin position="140"/>
        <end position="186"/>
    </location>
</feature>
<reference evidence="4 5" key="1">
    <citation type="submission" date="2018-08" db="EMBL/GenBank/DDBJ databases">
        <title>Bacillus chawlae sp. nov., Bacillus glennii sp. nov., and Bacillus saganii sp. nov. Isolated from the Vehicle Assembly Building at Kennedy Space Center where the Viking Spacecraft were Assembled.</title>
        <authorList>
            <person name="Seuylemezian A."/>
            <person name="Vaishampayan P."/>
        </authorList>
    </citation>
    <scope>NUCLEOTIDE SEQUENCE [LARGE SCALE GENOMIC DNA]</scope>
    <source>
        <strain evidence="4 5">V44-8</strain>
    </source>
</reference>
<dbReference type="PROSITE" id="PS51782">
    <property type="entry name" value="LYSM"/>
    <property type="match status" value="1"/>
</dbReference>
<accession>A0A372LHL5</accession>
<dbReference type="InterPro" id="IPR036779">
    <property type="entry name" value="LysM_dom_sf"/>
</dbReference>
<sequence length="190" mass="21784">MTKDDNIERERLREMEPDLRNAHQGTAPGANMEQEAKRKPLPSRSEFQRRKRKKKKRKIKFPMLKLLAMFFILMPVAFYTLYMHYGQGSLKSVQEEAPFETVELNGEAEEAGISASGGDSQGNDASQSLETEEENGYKIIHHIVLEQETLASISLKYYNSDEGIPLIKKWNRLDRSEVKAGETLKIPIKK</sequence>
<name>A0A372LHL5_9BACI</name>
<feature type="compositionally biased region" description="Basic and acidic residues" evidence="1">
    <location>
        <begin position="1"/>
        <end position="21"/>
    </location>
</feature>
<keyword evidence="2" id="KW-1133">Transmembrane helix</keyword>
<keyword evidence="5" id="KW-1185">Reference proteome</keyword>
<protein>
    <submittedName>
        <fullName evidence="4">LysM domain-containing protein</fullName>
    </submittedName>
</protein>
<dbReference type="EMBL" id="QVTD01000003">
    <property type="protein sequence ID" value="RFU65569.1"/>
    <property type="molecule type" value="Genomic_DNA"/>
</dbReference>
<dbReference type="RefSeq" id="WP_117321743.1">
    <property type="nucleotide sequence ID" value="NZ_QVTD01000003.1"/>
</dbReference>
<dbReference type="Proteomes" id="UP000262939">
    <property type="component" value="Unassembled WGS sequence"/>
</dbReference>
<evidence type="ECO:0000256" key="2">
    <source>
        <dbReference type="SAM" id="Phobius"/>
    </source>
</evidence>
<dbReference type="SUPFAM" id="SSF54106">
    <property type="entry name" value="LysM domain"/>
    <property type="match status" value="1"/>
</dbReference>
<dbReference type="OrthoDB" id="2583609at2"/>
<keyword evidence="2" id="KW-0812">Transmembrane</keyword>
<dbReference type="Pfam" id="PF01476">
    <property type="entry name" value="LysM"/>
    <property type="match status" value="1"/>
</dbReference>
<evidence type="ECO:0000313" key="5">
    <source>
        <dbReference type="Proteomes" id="UP000262939"/>
    </source>
</evidence>
<feature type="transmembrane region" description="Helical" evidence="2">
    <location>
        <begin position="59"/>
        <end position="82"/>
    </location>
</feature>
<dbReference type="CDD" id="cd00118">
    <property type="entry name" value="LysM"/>
    <property type="match status" value="1"/>
</dbReference>
<evidence type="ECO:0000313" key="4">
    <source>
        <dbReference type="EMBL" id="RFU65569.1"/>
    </source>
</evidence>
<feature type="compositionally biased region" description="Polar residues" evidence="1">
    <location>
        <begin position="117"/>
        <end position="129"/>
    </location>
</feature>
<feature type="region of interest" description="Disordered" evidence="1">
    <location>
        <begin position="1"/>
        <end position="54"/>
    </location>
</feature>
<dbReference type="AlphaFoldDB" id="A0A372LHL5"/>
<proteinExistence type="predicted"/>
<gene>
    <name evidence="4" type="ORF">D0466_06730</name>
</gene>
<organism evidence="4 5">
    <name type="scientific">Peribacillus glennii</name>
    <dbReference type="NCBI Taxonomy" id="2303991"/>
    <lineage>
        <taxon>Bacteria</taxon>
        <taxon>Bacillati</taxon>
        <taxon>Bacillota</taxon>
        <taxon>Bacilli</taxon>
        <taxon>Bacillales</taxon>
        <taxon>Bacillaceae</taxon>
        <taxon>Peribacillus</taxon>
    </lineage>
</organism>
<evidence type="ECO:0000256" key="1">
    <source>
        <dbReference type="SAM" id="MobiDB-lite"/>
    </source>
</evidence>
<dbReference type="Gene3D" id="3.10.350.10">
    <property type="entry name" value="LysM domain"/>
    <property type="match status" value="1"/>
</dbReference>